<proteinExistence type="predicted"/>
<keyword evidence="5" id="KW-1185">Reference proteome</keyword>
<dbReference type="OrthoDB" id="9984533at2759"/>
<dbReference type="HOGENOM" id="CLU_044876_3_3_1"/>
<keyword evidence="1" id="KW-0521">NADP</keyword>
<dbReference type="PANTHER" id="PTHR47706:SF9">
    <property type="entry name" value="NMRA-LIKE DOMAIN-CONTAINING PROTEIN-RELATED"/>
    <property type="match status" value="1"/>
</dbReference>
<sequence>MAYTNVALVGASGSIGKIILEGLISAGGFIITVISRKDSSATFPSGVAVFKSDFSDSDLQSAFKGQDAVISALGATNFGKQKKLIDAAIDAGVKRFLPSEFSSSSQDTAVLQLLPLFSQKSDIIEYLKTKESAGFSWTGVATSLLFDWGLGNGFLEYDLANKIATIWDDGDKSFTLTNEKDLGAAVASVLKKPEETSNKYLFVSSVETTQNEILAALEEATGTKWAVNRTTTKEQVETALKKLGAGDFSGAFALVRATSFSNTPNLKSNYSRDEALSNNLLGLQPASVADTVKRVII</sequence>
<organism evidence="4 5">
    <name type="scientific">Hypocrea virens (strain Gv29-8 / FGSC 10586)</name>
    <name type="common">Gliocladium virens</name>
    <name type="synonym">Trichoderma virens</name>
    <dbReference type="NCBI Taxonomy" id="413071"/>
    <lineage>
        <taxon>Eukaryota</taxon>
        <taxon>Fungi</taxon>
        <taxon>Dikarya</taxon>
        <taxon>Ascomycota</taxon>
        <taxon>Pezizomycotina</taxon>
        <taxon>Sordariomycetes</taxon>
        <taxon>Hypocreomycetidae</taxon>
        <taxon>Hypocreales</taxon>
        <taxon>Hypocreaceae</taxon>
        <taxon>Trichoderma</taxon>
    </lineage>
</organism>
<name>G9MK94_HYPVG</name>
<dbReference type="InterPro" id="IPR045312">
    <property type="entry name" value="PCBER-like"/>
</dbReference>
<dbReference type="Proteomes" id="UP000007115">
    <property type="component" value="Unassembled WGS sequence"/>
</dbReference>
<comment type="caution">
    <text evidence="4">The sequence shown here is derived from an EMBL/GenBank/DDBJ whole genome shotgun (WGS) entry which is preliminary data.</text>
</comment>
<dbReference type="Gene3D" id="3.90.25.10">
    <property type="entry name" value="UDP-galactose 4-epimerase, domain 1"/>
    <property type="match status" value="1"/>
</dbReference>
<dbReference type="OMA" id="SHEEHIS"/>
<keyword evidence="2" id="KW-0560">Oxidoreductase</keyword>
<evidence type="ECO:0000313" key="4">
    <source>
        <dbReference type="EMBL" id="EHK25086.1"/>
    </source>
</evidence>
<evidence type="ECO:0000256" key="1">
    <source>
        <dbReference type="ARBA" id="ARBA00022857"/>
    </source>
</evidence>
<dbReference type="InterPro" id="IPR051609">
    <property type="entry name" value="NmrA/Isoflavone_reductase-like"/>
</dbReference>
<dbReference type="InParanoid" id="G9MK94"/>
<dbReference type="InterPro" id="IPR008030">
    <property type="entry name" value="NmrA-like"/>
</dbReference>
<feature type="domain" description="NmrA-like" evidence="3">
    <location>
        <begin position="5"/>
        <end position="231"/>
    </location>
</feature>
<dbReference type="VEuPathDB" id="FungiDB:TRIVIDRAFT_32141"/>
<dbReference type="AlphaFoldDB" id="G9MK94"/>
<dbReference type="eggNOG" id="ENOG502SHHA">
    <property type="taxonomic scope" value="Eukaryota"/>
</dbReference>
<dbReference type="EMBL" id="ABDF02000003">
    <property type="protein sequence ID" value="EHK25086.1"/>
    <property type="molecule type" value="Genomic_DNA"/>
</dbReference>
<protein>
    <recommendedName>
        <fullName evidence="3">NmrA-like domain-containing protein</fullName>
    </recommendedName>
</protein>
<dbReference type="CDD" id="cd05259">
    <property type="entry name" value="PCBER_SDR_a"/>
    <property type="match status" value="1"/>
</dbReference>
<dbReference type="STRING" id="413071.G9MK94"/>
<dbReference type="Pfam" id="PF05368">
    <property type="entry name" value="NmrA"/>
    <property type="match status" value="1"/>
</dbReference>
<evidence type="ECO:0000313" key="5">
    <source>
        <dbReference type="Proteomes" id="UP000007115"/>
    </source>
</evidence>
<dbReference type="InterPro" id="IPR036291">
    <property type="entry name" value="NAD(P)-bd_dom_sf"/>
</dbReference>
<dbReference type="GeneID" id="25793072"/>
<dbReference type="PANTHER" id="PTHR47706">
    <property type="entry name" value="NMRA-LIKE FAMILY PROTEIN"/>
    <property type="match status" value="1"/>
</dbReference>
<gene>
    <name evidence="4" type="ORF">TRIVIDRAFT_32141</name>
</gene>
<dbReference type="RefSeq" id="XP_013959301.1">
    <property type="nucleotide sequence ID" value="XM_014103826.1"/>
</dbReference>
<dbReference type="GO" id="GO:0016491">
    <property type="term" value="F:oxidoreductase activity"/>
    <property type="evidence" value="ECO:0007669"/>
    <property type="project" value="UniProtKB-KW"/>
</dbReference>
<accession>G9MK94</accession>
<reference evidence="4 5" key="1">
    <citation type="journal article" date="2011" name="Genome Biol.">
        <title>Comparative genome sequence analysis underscores mycoparasitism as the ancestral life style of Trichoderma.</title>
        <authorList>
            <person name="Kubicek C.P."/>
            <person name="Herrera-Estrella A."/>
            <person name="Seidl-Seiboth V."/>
            <person name="Martinez D.A."/>
            <person name="Druzhinina I.S."/>
            <person name="Thon M."/>
            <person name="Zeilinger S."/>
            <person name="Casas-Flores S."/>
            <person name="Horwitz B.A."/>
            <person name="Mukherjee P.K."/>
            <person name="Mukherjee M."/>
            <person name="Kredics L."/>
            <person name="Alcaraz L.D."/>
            <person name="Aerts A."/>
            <person name="Antal Z."/>
            <person name="Atanasova L."/>
            <person name="Cervantes-Badillo M.G."/>
            <person name="Challacombe J."/>
            <person name="Chertkov O."/>
            <person name="McCluskey K."/>
            <person name="Coulpier F."/>
            <person name="Deshpande N."/>
            <person name="von Doehren H."/>
            <person name="Ebbole D.J."/>
            <person name="Esquivel-Naranjo E.U."/>
            <person name="Fekete E."/>
            <person name="Flipphi M."/>
            <person name="Glaser F."/>
            <person name="Gomez-Rodriguez E.Y."/>
            <person name="Gruber S."/>
            <person name="Han C."/>
            <person name="Henrissat B."/>
            <person name="Hermosa R."/>
            <person name="Hernandez-Onate M."/>
            <person name="Karaffa L."/>
            <person name="Kosti I."/>
            <person name="Le Crom S."/>
            <person name="Lindquist E."/>
            <person name="Lucas S."/>
            <person name="Luebeck M."/>
            <person name="Luebeck P.S."/>
            <person name="Margeot A."/>
            <person name="Metz B."/>
            <person name="Misra M."/>
            <person name="Nevalainen H."/>
            <person name="Omann M."/>
            <person name="Packer N."/>
            <person name="Perrone G."/>
            <person name="Uresti-Rivera E.E."/>
            <person name="Salamov A."/>
            <person name="Schmoll M."/>
            <person name="Seiboth B."/>
            <person name="Shapiro H."/>
            <person name="Sukno S."/>
            <person name="Tamayo-Ramos J.A."/>
            <person name="Tisch D."/>
            <person name="Wiest A."/>
            <person name="Wilkinson H.H."/>
            <person name="Zhang M."/>
            <person name="Coutinho P.M."/>
            <person name="Kenerley C.M."/>
            <person name="Monte E."/>
            <person name="Baker S.E."/>
            <person name="Grigoriev I.V."/>
        </authorList>
    </citation>
    <scope>NUCLEOTIDE SEQUENCE [LARGE SCALE GENOMIC DNA]</scope>
    <source>
        <strain evidence="5">Gv29-8 / FGSC 10586</strain>
    </source>
</reference>
<dbReference type="SUPFAM" id="SSF51735">
    <property type="entry name" value="NAD(P)-binding Rossmann-fold domains"/>
    <property type="match status" value="1"/>
</dbReference>
<dbReference type="Gene3D" id="3.40.50.720">
    <property type="entry name" value="NAD(P)-binding Rossmann-like Domain"/>
    <property type="match status" value="1"/>
</dbReference>
<evidence type="ECO:0000256" key="2">
    <source>
        <dbReference type="ARBA" id="ARBA00023002"/>
    </source>
</evidence>
<evidence type="ECO:0000259" key="3">
    <source>
        <dbReference type="Pfam" id="PF05368"/>
    </source>
</evidence>